<organism evidence="1 2">
    <name type="scientific">Caenorhabditis tropicalis</name>
    <dbReference type="NCBI Taxonomy" id="1561998"/>
    <lineage>
        <taxon>Eukaryota</taxon>
        <taxon>Metazoa</taxon>
        <taxon>Ecdysozoa</taxon>
        <taxon>Nematoda</taxon>
        <taxon>Chromadorea</taxon>
        <taxon>Rhabditida</taxon>
        <taxon>Rhabditina</taxon>
        <taxon>Rhabditomorpha</taxon>
        <taxon>Rhabditoidea</taxon>
        <taxon>Rhabditidae</taxon>
        <taxon>Peloderinae</taxon>
        <taxon>Caenorhabditis</taxon>
    </lineage>
</organism>
<dbReference type="Proteomes" id="UP000095282">
    <property type="component" value="Unplaced"/>
</dbReference>
<sequence length="86" mass="9111">MNSSAVTITISTISTTTTTPITITSSSHHVIASSSKNNETCIQIAEAIAAQGIDDITVTFVVSTKSSRQLIALPQCFCLEFSGRDF</sequence>
<reference evidence="2" key="1">
    <citation type="submission" date="2016-11" db="UniProtKB">
        <authorList>
            <consortium name="WormBaseParasite"/>
        </authorList>
    </citation>
    <scope>IDENTIFICATION</scope>
</reference>
<keyword evidence="1" id="KW-1185">Reference proteome</keyword>
<evidence type="ECO:0000313" key="1">
    <source>
        <dbReference type="Proteomes" id="UP000095282"/>
    </source>
</evidence>
<dbReference type="STRING" id="1561998.A0A1I7T9Z6"/>
<accession>A0A1I7T9Z6</accession>
<dbReference type="WBParaSite" id="Csp11.Scaffold559.g3876.t1">
    <property type="protein sequence ID" value="Csp11.Scaffold559.g3876.t1"/>
    <property type="gene ID" value="Csp11.Scaffold559.g3876"/>
</dbReference>
<dbReference type="AlphaFoldDB" id="A0A1I7T9Z6"/>
<protein>
    <submittedName>
        <fullName evidence="2">Uncharacterized protein</fullName>
    </submittedName>
</protein>
<name>A0A1I7T9Z6_9PELO</name>
<evidence type="ECO:0000313" key="2">
    <source>
        <dbReference type="WBParaSite" id="Csp11.Scaffold559.g3876.t1"/>
    </source>
</evidence>
<proteinExistence type="predicted"/>